<dbReference type="EMBL" id="JBHSSF010000020">
    <property type="protein sequence ID" value="MFC6176861.1"/>
    <property type="molecule type" value="Genomic_DNA"/>
</dbReference>
<evidence type="ECO:0000256" key="5">
    <source>
        <dbReference type="ARBA" id="ARBA00023239"/>
    </source>
</evidence>
<feature type="domain" description="Dihydroneopterin aldolase/epimerase" evidence="8">
    <location>
        <begin position="4"/>
        <end position="116"/>
    </location>
</feature>
<keyword evidence="5 7" id="KW-0456">Lyase</keyword>
<comment type="function">
    <text evidence="6 7">Catalyzes the conversion of 7,8-dihydroneopterin to 6-hydroxymethyl-7,8-dihydropterin.</text>
</comment>
<evidence type="ECO:0000256" key="4">
    <source>
        <dbReference type="ARBA" id="ARBA00022909"/>
    </source>
</evidence>
<keyword evidence="4 7" id="KW-0289">Folate biosynthesis</keyword>
<evidence type="ECO:0000313" key="9">
    <source>
        <dbReference type="EMBL" id="MFC6176861.1"/>
    </source>
</evidence>
<dbReference type="GO" id="GO:0004150">
    <property type="term" value="F:dihydroneopterin aldolase activity"/>
    <property type="evidence" value="ECO:0007669"/>
    <property type="project" value="UniProtKB-EC"/>
</dbReference>
<dbReference type="InterPro" id="IPR006157">
    <property type="entry name" value="FolB_dom"/>
</dbReference>
<dbReference type="InterPro" id="IPR043133">
    <property type="entry name" value="GTP-CH-I_C/QueF"/>
</dbReference>
<dbReference type="PANTHER" id="PTHR42844:SF1">
    <property type="entry name" value="DIHYDRONEOPTERIN ALDOLASE 1-RELATED"/>
    <property type="match status" value="1"/>
</dbReference>
<dbReference type="SUPFAM" id="SSF55620">
    <property type="entry name" value="Tetrahydrobiopterin biosynthesis enzymes-like"/>
    <property type="match status" value="1"/>
</dbReference>
<comment type="caution">
    <text evidence="9">The sequence shown here is derived from an EMBL/GenBank/DDBJ whole genome shotgun (WGS) entry which is preliminary data.</text>
</comment>
<evidence type="ECO:0000313" key="10">
    <source>
        <dbReference type="Proteomes" id="UP001596288"/>
    </source>
</evidence>
<dbReference type="Proteomes" id="UP001596288">
    <property type="component" value="Unassembled WGS sequence"/>
</dbReference>
<organism evidence="9 10">
    <name type="scientific">Companilactobacillus huachuanensis</name>
    <dbReference type="NCBI Taxonomy" id="2559914"/>
    <lineage>
        <taxon>Bacteria</taxon>
        <taxon>Bacillati</taxon>
        <taxon>Bacillota</taxon>
        <taxon>Bacilli</taxon>
        <taxon>Lactobacillales</taxon>
        <taxon>Lactobacillaceae</taxon>
        <taxon>Companilactobacillus</taxon>
    </lineage>
</organism>
<keyword evidence="10" id="KW-1185">Reference proteome</keyword>
<comment type="similarity">
    <text evidence="3 7">Belongs to the DHNA family.</text>
</comment>
<evidence type="ECO:0000256" key="2">
    <source>
        <dbReference type="ARBA" id="ARBA00005013"/>
    </source>
</evidence>
<proteinExistence type="inferred from homology"/>
<comment type="catalytic activity">
    <reaction evidence="1 7">
        <text>7,8-dihydroneopterin = 6-hydroxymethyl-7,8-dihydropterin + glycolaldehyde</text>
        <dbReference type="Rhea" id="RHEA:10540"/>
        <dbReference type="ChEBI" id="CHEBI:17001"/>
        <dbReference type="ChEBI" id="CHEBI:17071"/>
        <dbReference type="ChEBI" id="CHEBI:44841"/>
        <dbReference type="EC" id="4.1.2.25"/>
    </reaction>
</comment>
<evidence type="ECO:0000259" key="8">
    <source>
        <dbReference type="SMART" id="SM00905"/>
    </source>
</evidence>
<name>A0ABW1RL61_9LACO</name>
<sequence length="119" mass="13893">MYFIKINNMKFHSHIGKYAEEKKIGQNLEIDLKVEMNNSMILDKIENTISYSQFYEIISQIISNSKVDLIETLAQNIIFEIKKIDKEKIIDVIIKVRKLSVPIDGIFDNVEIEMRGSKI</sequence>
<dbReference type="SMART" id="SM00905">
    <property type="entry name" value="FolB"/>
    <property type="match status" value="1"/>
</dbReference>
<dbReference type="NCBIfam" id="TIGR00525">
    <property type="entry name" value="folB"/>
    <property type="match status" value="1"/>
</dbReference>
<dbReference type="InterPro" id="IPR006156">
    <property type="entry name" value="Dihydroneopterin_aldolase"/>
</dbReference>
<gene>
    <name evidence="9" type="primary">folB</name>
    <name evidence="9" type="ORF">ACFQAV_08405</name>
</gene>
<dbReference type="PANTHER" id="PTHR42844">
    <property type="entry name" value="DIHYDRONEOPTERIN ALDOLASE 1-RELATED"/>
    <property type="match status" value="1"/>
</dbReference>
<dbReference type="Gene3D" id="3.30.1130.10">
    <property type="match status" value="1"/>
</dbReference>
<evidence type="ECO:0000256" key="1">
    <source>
        <dbReference type="ARBA" id="ARBA00001353"/>
    </source>
</evidence>
<comment type="pathway">
    <text evidence="2 7">Cofactor biosynthesis; tetrahydrofolate biosynthesis; 2-amino-4-hydroxy-6-hydroxymethyl-7,8-dihydropteridine diphosphate from 7,8-dihydroneopterin triphosphate: step 3/4.</text>
</comment>
<dbReference type="EC" id="4.1.2.25" evidence="7"/>
<accession>A0ABW1RL61</accession>
<evidence type="ECO:0000256" key="7">
    <source>
        <dbReference type="RuleBase" id="RU362079"/>
    </source>
</evidence>
<protein>
    <recommendedName>
        <fullName evidence="7">7,8-dihydroneopterin aldolase</fullName>
        <ecNumber evidence="7">4.1.2.25</ecNumber>
    </recommendedName>
</protein>
<reference evidence="10" key="1">
    <citation type="journal article" date="2019" name="Int. J. Syst. Evol. Microbiol.">
        <title>The Global Catalogue of Microorganisms (GCM) 10K type strain sequencing project: providing services to taxonomists for standard genome sequencing and annotation.</title>
        <authorList>
            <consortium name="The Broad Institute Genomics Platform"/>
            <consortium name="The Broad Institute Genome Sequencing Center for Infectious Disease"/>
            <person name="Wu L."/>
            <person name="Ma J."/>
        </authorList>
    </citation>
    <scope>NUCLEOTIDE SEQUENCE [LARGE SCALE GENOMIC DNA]</scope>
    <source>
        <strain evidence="10">CCM 8927</strain>
    </source>
</reference>
<dbReference type="Pfam" id="PF02152">
    <property type="entry name" value="FolB"/>
    <property type="match status" value="1"/>
</dbReference>
<evidence type="ECO:0000256" key="3">
    <source>
        <dbReference type="ARBA" id="ARBA00005708"/>
    </source>
</evidence>
<dbReference type="RefSeq" id="WP_137610730.1">
    <property type="nucleotide sequence ID" value="NZ_BJDF01000003.1"/>
</dbReference>
<evidence type="ECO:0000256" key="6">
    <source>
        <dbReference type="ARBA" id="ARBA00037702"/>
    </source>
</evidence>
<dbReference type="NCBIfam" id="TIGR00526">
    <property type="entry name" value="folB_dom"/>
    <property type="match status" value="1"/>
</dbReference>